<dbReference type="Proteomes" id="UP000299102">
    <property type="component" value="Unassembled WGS sequence"/>
</dbReference>
<dbReference type="AlphaFoldDB" id="A0A4C1VHM2"/>
<feature type="region of interest" description="Disordered" evidence="1">
    <location>
        <begin position="39"/>
        <end position="58"/>
    </location>
</feature>
<evidence type="ECO:0000313" key="3">
    <source>
        <dbReference type="Proteomes" id="UP000299102"/>
    </source>
</evidence>
<reference evidence="2 3" key="1">
    <citation type="journal article" date="2019" name="Commun. Biol.">
        <title>The bagworm genome reveals a unique fibroin gene that provides high tensile strength.</title>
        <authorList>
            <person name="Kono N."/>
            <person name="Nakamura H."/>
            <person name="Ohtoshi R."/>
            <person name="Tomita M."/>
            <person name="Numata K."/>
            <person name="Arakawa K."/>
        </authorList>
    </citation>
    <scope>NUCLEOTIDE SEQUENCE [LARGE SCALE GENOMIC DNA]</scope>
</reference>
<sequence>MDIAPSAYELQAMVTKMNVSVMNRSMKSSVSKTKVLKRGERGLRGRSARRPSLQTSLSSDNISTAAVETAAYTSIAQKCISAKTPEGITLIGNSVVAKQTNRKKFLEDSFSFSSTDKIMNLKFFLALRGAPGDARGSDGGGQTASLKPAITWVRSSTQTVIALTLFMAVRKKTLFCQHEGRDNGTALGLIRAQVVGRNLGGRKGGWVGYLFVFFVKREKRIGREIRIERQRKMRDMEVQNGRAKSKDNESESKRENDWKSEKHKIGEKSSQEEIHINLRLPAGAGPGNGFSRTYLLEFKFEAKLHSAHYF</sequence>
<proteinExistence type="predicted"/>
<feature type="region of interest" description="Disordered" evidence="1">
    <location>
        <begin position="235"/>
        <end position="270"/>
    </location>
</feature>
<feature type="compositionally biased region" description="Basic and acidic residues" evidence="1">
    <location>
        <begin position="244"/>
        <end position="270"/>
    </location>
</feature>
<name>A0A4C1VHM2_EUMVA</name>
<gene>
    <name evidence="2" type="ORF">EVAR_16339_1</name>
</gene>
<organism evidence="2 3">
    <name type="scientific">Eumeta variegata</name>
    <name type="common">Bagworm moth</name>
    <name type="synonym">Eumeta japonica</name>
    <dbReference type="NCBI Taxonomy" id="151549"/>
    <lineage>
        <taxon>Eukaryota</taxon>
        <taxon>Metazoa</taxon>
        <taxon>Ecdysozoa</taxon>
        <taxon>Arthropoda</taxon>
        <taxon>Hexapoda</taxon>
        <taxon>Insecta</taxon>
        <taxon>Pterygota</taxon>
        <taxon>Neoptera</taxon>
        <taxon>Endopterygota</taxon>
        <taxon>Lepidoptera</taxon>
        <taxon>Glossata</taxon>
        <taxon>Ditrysia</taxon>
        <taxon>Tineoidea</taxon>
        <taxon>Psychidae</taxon>
        <taxon>Oiketicinae</taxon>
        <taxon>Eumeta</taxon>
    </lineage>
</organism>
<accession>A0A4C1VHM2</accession>
<evidence type="ECO:0000256" key="1">
    <source>
        <dbReference type="SAM" id="MobiDB-lite"/>
    </source>
</evidence>
<evidence type="ECO:0000313" key="2">
    <source>
        <dbReference type="EMBL" id="GBP37434.1"/>
    </source>
</evidence>
<keyword evidence="3" id="KW-1185">Reference proteome</keyword>
<comment type="caution">
    <text evidence="2">The sequence shown here is derived from an EMBL/GenBank/DDBJ whole genome shotgun (WGS) entry which is preliminary data.</text>
</comment>
<protein>
    <submittedName>
        <fullName evidence="2">Uncharacterized protein</fullName>
    </submittedName>
</protein>
<dbReference type="EMBL" id="BGZK01000333">
    <property type="protein sequence ID" value="GBP37434.1"/>
    <property type="molecule type" value="Genomic_DNA"/>
</dbReference>